<evidence type="ECO:0000313" key="4">
    <source>
        <dbReference type="Proteomes" id="UP000286678"/>
    </source>
</evidence>
<keyword evidence="1" id="KW-0472">Membrane</keyword>
<comment type="caution">
    <text evidence="3">The sequence shown here is derived from an EMBL/GenBank/DDBJ whole genome shotgun (WGS) entry which is preliminary data.</text>
</comment>
<evidence type="ECO:0000256" key="1">
    <source>
        <dbReference type="SAM" id="Phobius"/>
    </source>
</evidence>
<keyword evidence="4" id="KW-1185">Reference proteome</keyword>
<proteinExistence type="predicted"/>
<keyword evidence="1" id="KW-0812">Transmembrane</keyword>
<sequence length="353" mass="39916">MKKVMVSILLFFSFGAQCQDVNYYLSKVDASNCSATQYDSQKECSVQYSDNTVHNALLVSASTSNERFKGIDNRLDDHAGFFASSIGVIGVMLTIVSIVIGYVVVKQARKIDEIYRTYSEKLNELSKNQLDFSKFSIDIEKQRIMIQEVKLSLKFESIHYGAEALLSKVYHLIAKIDSAIDEYTKECVEQEGNTNHEKCESKFAHAKDLIVESRDYCNEAINKLKYIKDNLWRLNNGSVVDNVEMKLKSTWVRAHVASALIHKRDWVLLKGPSALNNAISELKSALSEANSLPSSLDKARVYFNLACYQSLSGDVENASESLTKAELYNQRYKLSAKYDDDLTAVFNYRNSES</sequence>
<reference evidence="4" key="1">
    <citation type="journal article" date="2018" name="Front. Microbiol.">
        <title>Genome-Based Analysis Reveals the Taxonomy and Diversity of the Family Idiomarinaceae.</title>
        <authorList>
            <person name="Liu Y."/>
            <person name="Lai Q."/>
            <person name="Shao Z."/>
        </authorList>
    </citation>
    <scope>NUCLEOTIDE SEQUENCE [LARGE SCALE GENOMIC DNA]</scope>
    <source>
        <strain evidence="4">SW15</strain>
    </source>
</reference>
<dbReference type="AlphaFoldDB" id="A0A432XAY2"/>
<evidence type="ECO:0000256" key="2">
    <source>
        <dbReference type="SAM" id="SignalP"/>
    </source>
</evidence>
<organism evidence="3 4">
    <name type="scientific">Pseudidiomarina aquimaris</name>
    <dbReference type="NCBI Taxonomy" id="641841"/>
    <lineage>
        <taxon>Bacteria</taxon>
        <taxon>Pseudomonadati</taxon>
        <taxon>Pseudomonadota</taxon>
        <taxon>Gammaproteobacteria</taxon>
        <taxon>Alteromonadales</taxon>
        <taxon>Idiomarinaceae</taxon>
        <taxon>Pseudidiomarina</taxon>
    </lineage>
</organism>
<keyword evidence="1" id="KW-1133">Transmembrane helix</keyword>
<name>A0A432XAY2_9GAMM</name>
<dbReference type="Proteomes" id="UP000286678">
    <property type="component" value="Unassembled WGS sequence"/>
</dbReference>
<protein>
    <submittedName>
        <fullName evidence="3">Uncharacterized protein</fullName>
    </submittedName>
</protein>
<gene>
    <name evidence="3" type="ORF">CWE21_13350</name>
</gene>
<keyword evidence="2" id="KW-0732">Signal</keyword>
<dbReference type="RefSeq" id="WP_126834907.1">
    <property type="nucleotide sequence ID" value="NZ_PIPT01000018.1"/>
</dbReference>
<evidence type="ECO:0000313" key="3">
    <source>
        <dbReference type="EMBL" id="RUO45810.1"/>
    </source>
</evidence>
<feature type="chain" id="PRO_5019235760" evidence="2">
    <location>
        <begin position="19"/>
        <end position="353"/>
    </location>
</feature>
<feature type="transmembrane region" description="Helical" evidence="1">
    <location>
        <begin position="81"/>
        <end position="105"/>
    </location>
</feature>
<feature type="signal peptide" evidence="2">
    <location>
        <begin position="1"/>
        <end position="18"/>
    </location>
</feature>
<accession>A0A432XAY2</accession>
<dbReference type="EMBL" id="PIPT01000018">
    <property type="protein sequence ID" value="RUO45810.1"/>
    <property type="molecule type" value="Genomic_DNA"/>
</dbReference>